<dbReference type="GO" id="GO:0006400">
    <property type="term" value="P:tRNA modification"/>
    <property type="evidence" value="ECO:0007669"/>
    <property type="project" value="InterPro"/>
</dbReference>
<dbReference type="EMBL" id="CP100358">
    <property type="protein sequence ID" value="UTF56022.1"/>
    <property type="molecule type" value="Genomic_DNA"/>
</dbReference>
<dbReference type="RefSeq" id="WP_254161624.1">
    <property type="nucleotide sequence ID" value="NZ_CP100358.1"/>
</dbReference>
<evidence type="ECO:0000259" key="1">
    <source>
        <dbReference type="Pfam" id="PF23859"/>
    </source>
</evidence>
<dbReference type="Gene3D" id="3.20.20.105">
    <property type="entry name" value="Queuine tRNA-ribosyltransferase-like"/>
    <property type="match status" value="1"/>
</dbReference>
<geneLocation type="plasmid" evidence="2 3">
    <name>unnamed3</name>
</geneLocation>
<dbReference type="Pfam" id="PF23859">
    <property type="entry name" value="DpdA"/>
    <property type="match status" value="1"/>
</dbReference>
<feature type="domain" description="DeoxyPurine in DNA protein A" evidence="1">
    <location>
        <begin position="55"/>
        <end position="253"/>
    </location>
</feature>
<dbReference type="GeneID" id="73292533"/>
<dbReference type="SUPFAM" id="SSF51713">
    <property type="entry name" value="tRNA-guanine transglycosylase"/>
    <property type="match status" value="1"/>
</dbReference>
<gene>
    <name evidence="2" type="ORF">NGM29_20765</name>
</gene>
<dbReference type="Proteomes" id="UP001056855">
    <property type="component" value="Plasmid unnamed3"/>
</dbReference>
<organism evidence="2 3">
    <name type="scientific">Natronosalvus rutilus</name>
    <dbReference type="NCBI Taxonomy" id="2953753"/>
    <lineage>
        <taxon>Archaea</taxon>
        <taxon>Methanobacteriati</taxon>
        <taxon>Methanobacteriota</taxon>
        <taxon>Stenosarchaea group</taxon>
        <taxon>Halobacteria</taxon>
        <taxon>Halobacteriales</taxon>
        <taxon>Natrialbaceae</taxon>
        <taxon>Natronosalvus</taxon>
    </lineage>
</organism>
<accession>A0A9E7SXC4</accession>
<evidence type="ECO:0000313" key="2">
    <source>
        <dbReference type="EMBL" id="UTF56022.1"/>
    </source>
</evidence>
<reference evidence="2" key="1">
    <citation type="submission" date="2022-06" db="EMBL/GenBank/DDBJ databases">
        <title>Diverse halophilic archaea isolated from saline environments.</title>
        <authorList>
            <person name="Cui H.-L."/>
        </authorList>
    </citation>
    <scope>NUCLEOTIDE SEQUENCE</scope>
    <source>
        <strain evidence="2">WLHS1</strain>
        <plasmid evidence="2">unnamed3</plasmid>
    </source>
</reference>
<dbReference type="InterPro" id="IPR055645">
    <property type="entry name" value="DpdA"/>
</dbReference>
<dbReference type="KEGG" id="sawl:NGM29_20765"/>
<dbReference type="AlphaFoldDB" id="A0A9E7SXC4"/>
<dbReference type="InterPro" id="IPR036511">
    <property type="entry name" value="TGT-like_sf"/>
</dbReference>
<proteinExistence type="predicted"/>
<name>A0A9E7SXC4_9EURY</name>
<keyword evidence="3" id="KW-1185">Reference proteome</keyword>
<sequence>MIHDNLRFFWTVSSGGSRKALREAERDDTVEAHGQTLALGDVPAPESCMVSFATRANKPWPGPEWFIDSGGYSTLLGNSEYEDPIREYLEFIREHEQRDGVTIDRYALRDWACESKVLRKHGRTARQHQEWTIRDHVECLELAEEIGVEAEPVSVLQGYTVPEYLEHLDYYREHGLLSDHVGIGSVCRRNADEEIRSTILQVSEALPDRCRLHAFGVKKTVLRFPDVVMALDSVDSNAWDYAVRMDAESNASTEGHRYTWDRITRAYQSYRADVLEQLDAVDGDGHPITVKSLADFTDADLREKPYPIAKCRCGELVNPNYLADQTGACRYCDRLILTLRDHTMNPDHPMYDPETAPLNG</sequence>
<keyword evidence="2" id="KW-0614">Plasmid</keyword>
<protein>
    <recommendedName>
        <fullName evidence="1">DeoxyPurine in DNA protein A domain-containing protein</fullName>
    </recommendedName>
</protein>
<evidence type="ECO:0000313" key="3">
    <source>
        <dbReference type="Proteomes" id="UP001056855"/>
    </source>
</evidence>